<sequence length="424" mass="48983">MERQFTFAEAFIVATSGISWREATEIIPASESRVYLVMDNVEELYRSEFQTFWHLVSRVLGDRHSPIRLLLLGEYPPYARENDSFKPVQIPCHLGVRDINFTQNEIREYVTKWCNNPDVLMSDGRGAFNDFCRYLRMLCGGHIGMCELVVRGLNEWASEIGEKKSLTVDDAILKILNGTIMIYLRGERATRPINKLSPQDLVNLENIALGDVTEGMHGVAQAFVQRGILVPLAGRYEFVSPLYWRIFASLCLRGTPRASQSPENLSDLIIQAIQSIDYKRIRERSRSSGIVMEKSWQLEFYRAMLRVTPDAMVARYELGVLFGTRGWIDFSFHDDWHTWLLGIDVQHDGESLDELFSRFEDGGIYLRWPVTEYCVVDFRRSEDASVEEIARDVDRYVTLFVVRYDVRLSNVVLYNGRNQLSIRT</sequence>
<accession>A0A8K1C4K4</accession>
<dbReference type="Proteomes" id="UP000794436">
    <property type="component" value="Unassembled WGS sequence"/>
</dbReference>
<protein>
    <submittedName>
        <fullName evidence="1">Uncharacterized protein</fullName>
    </submittedName>
</protein>
<reference evidence="1" key="1">
    <citation type="submission" date="2019-03" db="EMBL/GenBank/DDBJ databases">
        <title>Long read genome sequence of the mycoparasitic Pythium oligandrum ATCC 38472 isolated from sugarbeet rhizosphere.</title>
        <authorList>
            <person name="Gaulin E."/>
        </authorList>
    </citation>
    <scope>NUCLEOTIDE SEQUENCE</scope>
    <source>
        <strain evidence="1">ATCC 38472_TT</strain>
    </source>
</reference>
<dbReference type="AlphaFoldDB" id="A0A8K1C4K4"/>
<comment type="caution">
    <text evidence="1">The sequence shown here is derived from an EMBL/GenBank/DDBJ whole genome shotgun (WGS) entry which is preliminary data.</text>
</comment>
<dbReference type="OrthoDB" id="2408259at2759"/>
<evidence type="ECO:0000313" key="1">
    <source>
        <dbReference type="EMBL" id="TMW56406.1"/>
    </source>
</evidence>
<proteinExistence type="predicted"/>
<evidence type="ECO:0000313" key="2">
    <source>
        <dbReference type="Proteomes" id="UP000794436"/>
    </source>
</evidence>
<organism evidence="1 2">
    <name type="scientific">Pythium oligandrum</name>
    <name type="common">Mycoparasitic fungus</name>
    <dbReference type="NCBI Taxonomy" id="41045"/>
    <lineage>
        <taxon>Eukaryota</taxon>
        <taxon>Sar</taxon>
        <taxon>Stramenopiles</taxon>
        <taxon>Oomycota</taxon>
        <taxon>Peronosporomycetes</taxon>
        <taxon>Pythiales</taxon>
        <taxon>Pythiaceae</taxon>
        <taxon>Pythium</taxon>
    </lineage>
</organism>
<keyword evidence="2" id="KW-1185">Reference proteome</keyword>
<name>A0A8K1C4K4_PYTOL</name>
<gene>
    <name evidence="1" type="ORF">Poli38472_006416</name>
</gene>
<dbReference type="EMBL" id="SPLM01000145">
    <property type="protein sequence ID" value="TMW56406.1"/>
    <property type="molecule type" value="Genomic_DNA"/>
</dbReference>